<gene>
    <name evidence="3" type="ORF">DFP97_101410</name>
</gene>
<dbReference type="InterPro" id="IPR004919">
    <property type="entry name" value="GmrSD_N"/>
</dbReference>
<protein>
    <submittedName>
        <fullName evidence="3">Uncharacterized protein DUF1524</fullName>
    </submittedName>
</protein>
<feature type="domain" description="GmrSD restriction endonucleases C-terminal" evidence="2">
    <location>
        <begin position="468"/>
        <end position="603"/>
    </location>
</feature>
<proteinExistence type="predicted"/>
<dbReference type="Pfam" id="PF07510">
    <property type="entry name" value="GmrSD_C"/>
    <property type="match status" value="1"/>
</dbReference>
<dbReference type="Proteomes" id="UP000252415">
    <property type="component" value="Unassembled WGS sequence"/>
</dbReference>
<evidence type="ECO:0000313" key="4">
    <source>
        <dbReference type="Proteomes" id="UP000252415"/>
    </source>
</evidence>
<dbReference type="AlphaFoldDB" id="A0A368WEB7"/>
<name>A0A368WEB7_9BACL</name>
<dbReference type="RefSeq" id="WP_114378282.1">
    <property type="nucleotide sequence ID" value="NZ_QPJD01000001.1"/>
</dbReference>
<sequence>MAQNNLKSLFEIFENRIYRIPDYQRGYAWGSSQLGDFWEDICNLQNDRPHYTGVLTLEEVDAERAKKWEEEYWIIQKGYKAYYVVDGQQRLTTAVILMQVILEKMADDETLLHDEKEEIRKKYICQYKSGGILKAYLFGYEKDNPSYEYLKTRIFNEGSNTNHDVETLYTKKLQDAKEFFVRKIKNLDLGNLEELYRKVTMQLKFNIFEIAEQVDVFIAFETMNNRGKRLSTLELLKNRLIYLTTCFTDEDDRDSTYNLRNNINECWKTVYEYLGKNKNDPLDDDTFLLNHWIMYFEYTREKANAYADFLLNEHFTSKRVMLGLLGTNDIQQYVSSLQDTVKQWFFINNPDFNTEDANGNHKYWLRKLKRLHFGAFSPLIMAALQRSDSDQVIKLLIEMERYIFVVFRLSQKRSNTGDTNFYKQALNLYHGKTNVRTIIKEMRSNTNFHMDVSSFKKYIEDRYKFDHNGFYGWSSLKYFLYEYELSLQNQAQGDQKLRWYSFNKNPDTIEHIYPHVASGDCWQSSFGDYSYDQQRYLLHSLGNLLALSRSKNSSLKNSCFTDKKVQSDGNKGYFNGSYSEIEVAQNEDWGPEEIYKRGQKMLAFMSQRWNLNLNENIMKGLLFLDFLNEDSDTSSSQAI</sequence>
<evidence type="ECO:0000259" key="1">
    <source>
        <dbReference type="Pfam" id="PF03235"/>
    </source>
</evidence>
<dbReference type="Pfam" id="PF03235">
    <property type="entry name" value="GmrSD_N"/>
    <property type="match status" value="1"/>
</dbReference>
<dbReference type="PANTHER" id="PTHR35149">
    <property type="entry name" value="SLL5132 PROTEIN"/>
    <property type="match status" value="1"/>
</dbReference>
<dbReference type="EMBL" id="QPJD01000001">
    <property type="protein sequence ID" value="RCW52064.1"/>
    <property type="molecule type" value="Genomic_DNA"/>
</dbReference>
<reference evidence="3 4" key="1">
    <citation type="submission" date="2018-07" db="EMBL/GenBank/DDBJ databases">
        <title>Genomic Encyclopedia of Type Strains, Phase III (KMG-III): the genomes of soil and plant-associated and newly described type strains.</title>
        <authorList>
            <person name="Whitman W."/>
        </authorList>
    </citation>
    <scope>NUCLEOTIDE SEQUENCE [LARGE SCALE GENOMIC DNA]</scope>
    <source>
        <strain evidence="3 4">CECT 7506</strain>
    </source>
</reference>
<feature type="domain" description="GmrSD restriction endonucleases N-terminal" evidence="1">
    <location>
        <begin position="11"/>
        <end position="240"/>
    </location>
</feature>
<keyword evidence="4" id="KW-1185">Reference proteome</keyword>
<evidence type="ECO:0000313" key="3">
    <source>
        <dbReference type="EMBL" id="RCW52064.1"/>
    </source>
</evidence>
<accession>A0A368WEB7</accession>
<dbReference type="InterPro" id="IPR011089">
    <property type="entry name" value="GmrSD_C"/>
</dbReference>
<evidence type="ECO:0000259" key="2">
    <source>
        <dbReference type="Pfam" id="PF07510"/>
    </source>
</evidence>
<comment type="caution">
    <text evidence="3">The sequence shown here is derived from an EMBL/GenBank/DDBJ whole genome shotgun (WGS) entry which is preliminary data.</text>
</comment>
<organism evidence="3 4">
    <name type="scientific">Paenibacillus prosopidis</name>
    <dbReference type="NCBI Taxonomy" id="630520"/>
    <lineage>
        <taxon>Bacteria</taxon>
        <taxon>Bacillati</taxon>
        <taxon>Bacillota</taxon>
        <taxon>Bacilli</taxon>
        <taxon>Bacillales</taxon>
        <taxon>Paenibacillaceae</taxon>
        <taxon>Paenibacillus</taxon>
    </lineage>
</organism>
<dbReference type="PANTHER" id="PTHR35149:SF1">
    <property type="entry name" value="DUF5655 DOMAIN-CONTAINING PROTEIN"/>
    <property type="match status" value="1"/>
</dbReference>
<dbReference type="OrthoDB" id="9798761at2"/>